<sequence>MIDAVSDQDRSIKDQGREQASTGSRPSHNSEDDALNRRGVEYIFETPQEVSGKSSIAQFEKWTWTRLEYLARSPRRIRILRYLRNNSEQRETISEDLDIPQSTLIRTLKEMTEYGWITKVSSGEYTVTSMGSAIADMFGDFYMRFEVVASLSQLHKLLPEELMEQNPFSKDDLGIINPSDIITCIATPDSPYAPMQRFAEKFRTADVNNIFLGVSNPLYYNLISKSINNNSSIKLFIPREVGRDIFKGNRLNQPLFNNSISVSFTGNKFQYCGLTTDDSLLIEGLNKDMKSQIVVELPRTYDTVEDWTSYIISHLEEKSTSVENIN</sequence>
<feature type="compositionally biased region" description="Polar residues" evidence="1">
    <location>
        <begin position="18"/>
        <end position="27"/>
    </location>
</feature>
<protein>
    <recommendedName>
        <fullName evidence="2">HVO-A0261-like N-terminal domain-containing protein</fullName>
    </recommendedName>
</protein>
<evidence type="ECO:0000256" key="1">
    <source>
        <dbReference type="SAM" id="MobiDB-lite"/>
    </source>
</evidence>
<evidence type="ECO:0000313" key="4">
    <source>
        <dbReference type="Proteomes" id="UP000199199"/>
    </source>
</evidence>
<feature type="compositionally biased region" description="Basic and acidic residues" evidence="1">
    <location>
        <begin position="7"/>
        <end position="17"/>
    </location>
</feature>
<name>A0A1I6V0X6_9EURY</name>
<dbReference type="InterPro" id="IPR036390">
    <property type="entry name" value="WH_DNA-bd_sf"/>
</dbReference>
<keyword evidence="4" id="KW-1185">Reference proteome</keyword>
<dbReference type="SUPFAM" id="SSF46785">
    <property type="entry name" value="Winged helix' DNA-binding domain"/>
    <property type="match status" value="1"/>
</dbReference>
<organism evidence="3 4">
    <name type="scientific">Halostagnicola kamekurae</name>
    <dbReference type="NCBI Taxonomy" id="619731"/>
    <lineage>
        <taxon>Archaea</taxon>
        <taxon>Methanobacteriati</taxon>
        <taxon>Methanobacteriota</taxon>
        <taxon>Stenosarchaea group</taxon>
        <taxon>Halobacteria</taxon>
        <taxon>Halobacteriales</taxon>
        <taxon>Natrialbaceae</taxon>
        <taxon>Halostagnicola</taxon>
    </lineage>
</organism>
<feature type="domain" description="HVO-A0261-like N-terminal" evidence="2">
    <location>
        <begin position="66"/>
        <end position="146"/>
    </location>
</feature>
<gene>
    <name evidence="3" type="ORF">SAMN04488556_4228</name>
</gene>
<feature type="region of interest" description="Disordered" evidence="1">
    <location>
        <begin position="1"/>
        <end position="35"/>
    </location>
</feature>
<accession>A0A1I6V0X6</accession>
<dbReference type="EMBL" id="FOZS01000009">
    <property type="protein sequence ID" value="SFT07332.1"/>
    <property type="molecule type" value="Genomic_DNA"/>
</dbReference>
<dbReference type="Pfam" id="PF25213">
    <property type="entry name" value="HVO_A0261_N"/>
    <property type="match status" value="1"/>
</dbReference>
<dbReference type="Gene3D" id="1.10.10.10">
    <property type="entry name" value="Winged helix-like DNA-binding domain superfamily/Winged helix DNA-binding domain"/>
    <property type="match status" value="1"/>
</dbReference>
<dbReference type="InterPro" id="IPR057527">
    <property type="entry name" value="HVO_A0261-like_N"/>
</dbReference>
<proteinExistence type="predicted"/>
<dbReference type="AlphaFoldDB" id="A0A1I6V0X6"/>
<evidence type="ECO:0000313" key="3">
    <source>
        <dbReference type="EMBL" id="SFT07332.1"/>
    </source>
</evidence>
<reference evidence="4" key="1">
    <citation type="submission" date="2016-10" db="EMBL/GenBank/DDBJ databases">
        <authorList>
            <person name="Varghese N."/>
            <person name="Submissions S."/>
        </authorList>
    </citation>
    <scope>NUCLEOTIDE SEQUENCE [LARGE SCALE GENOMIC DNA]</scope>
    <source>
        <strain evidence="4">DSM 22427</strain>
    </source>
</reference>
<dbReference type="InterPro" id="IPR036388">
    <property type="entry name" value="WH-like_DNA-bd_sf"/>
</dbReference>
<evidence type="ECO:0000259" key="2">
    <source>
        <dbReference type="Pfam" id="PF25213"/>
    </source>
</evidence>
<dbReference type="Proteomes" id="UP000199199">
    <property type="component" value="Unassembled WGS sequence"/>
</dbReference>